<feature type="transmembrane region" description="Helical" evidence="7">
    <location>
        <begin position="114"/>
        <end position="136"/>
    </location>
</feature>
<evidence type="ECO:0000256" key="2">
    <source>
        <dbReference type="ARBA" id="ARBA00022448"/>
    </source>
</evidence>
<evidence type="ECO:0000256" key="5">
    <source>
        <dbReference type="ARBA" id="ARBA00023136"/>
    </source>
</evidence>
<evidence type="ECO:0000256" key="4">
    <source>
        <dbReference type="ARBA" id="ARBA00022989"/>
    </source>
</evidence>
<comment type="subcellular location">
    <subcellularLocation>
        <location evidence="1">Membrane</location>
        <topology evidence="1">Multi-pass membrane protein</topology>
    </subcellularLocation>
</comment>
<evidence type="ECO:0000256" key="3">
    <source>
        <dbReference type="ARBA" id="ARBA00022692"/>
    </source>
</evidence>
<feature type="transmembrane region" description="Helical" evidence="7">
    <location>
        <begin position="375"/>
        <end position="395"/>
    </location>
</feature>
<feature type="transmembrane region" description="Helical" evidence="7">
    <location>
        <begin position="184"/>
        <end position="202"/>
    </location>
</feature>
<feature type="compositionally biased region" description="Basic and acidic residues" evidence="6">
    <location>
        <begin position="520"/>
        <end position="542"/>
    </location>
</feature>
<reference evidence="9" key="1">
    <citation type="submission" date="2023-03" db="EMBL/GenBank/DDBJ databases">
        <title>Massive genome expansion in bonnet fungi (Mycena s.s.) driven by repeated elements and novel gene families across ecological guilds.</title>
        <authorList>
            <consortium name="Lawrence Berkeley National Laboratory"/>
            <person name="Harder C.B."/>
            <person name="Miyauchi S."/>
            <person name="Viragh M."/>
            <person name="Kuo A."/>
            <person name="Thoen E."/>
            <person name="Andreopoulos B."/>
            <person name="Lu D."/>
            <person name="Skrede I."/>
            <person name="Drula E."/>
            <person name="Henrissat B."/>
            <person name="Morin E."/>
            <person name="Kohler A."/>
            <person name="Barry K."/>
            <person name="LaButti K."/>
            <person name="Morin E."/>
            <person name="Salamov A."/>
            <person name="Lipzen A."/>
            <person name="Mereny Z."/>
            <person name="Hegedus B."/>
            <person name="Baldrian P."/>
            <person name="Stursova M."/>
            <person name="Weitz H."/>
            <person name="Taylor A."/>
            <person name="Grigoriev I.V."/>
            <person name="Nagy L.G."/>
            <person name="Martin F."/>
            <person name="Kauserud H."/>
        </authorList>
    </citation>
    <scope>NUCLEOTIDE SEQUENCE</scope>
    <source>
        <strain evidence="9">9284</strain>
    </source>
</reference>
<dbReference type="GO" id="GO:0016020">
    <property type="term" value="C:membrane"/>
    <property type="evidence" value="ECO:0007669"/>
    <property type="project" value="UniProtKB-SubCell"/>
</dbReference>
<dbReference type="Proteomes" id="UP001221142">
    <property type="component" value="Unassembled WGS sequence"/>
</dbReference>
<feature type="transmembrane region" description="Helical" evidence="7">
    <location>
        <begin position="438"/>
        <end position="461"/>
    </location>
</feature>
<dbReference type="InterPro" id="IPR011701">
    <property type="entry name" value="MFS"/>
</dbReference>
<keyword evidence="4 7" id="KW-1133">Transmembrane helix</keyword>
<dbReference type="AlphaFoldDB" id="A0AAD7BCJ5"/>
<evidence type="ECO:0000259" key="8">
    <source>
        <dbReference type="PROSITE" id="PS50850"/>
    </source>
</evidence>
<feature type="domain" description="Major facilitator superfamily (MFS) profile" evidence="8">
    <location>
        <begin position="23"/>
        <end position="508"/>
    </location>
</feature>
<feature type="transmembrane region" description="Helical" evidence="7">
    <location>
        <begin position="312"/>
        <end position="330"/>
    </location>
</feature>
<gene>
    <name evidence="9" type="ORF">FB45DRAFT_841078</name>
</gene>
<dbReference type="GO" id="GO:0022857">
    <property type="term" value="F:transmembrane transporter activity"/>
    <property type="evidence" value="ECO:0007669"/>
    <property type="project" value="InterPro"/>
</dbReference>
<feature type="transmembrane region" description="Helical" evidence="7">
    <location>
        <begin position="401"/>
        <end position="426"/>
    </location>
</feature>
<keyword evidence="3 7" id="KW-0812">Transmembrane</keyword>
<evidence type="ECO:0000313" key="9">
    <source>
        <dbReference type="EMBL" id="KAJ7617255.1"/>
    </source>
</evidence>
<dbReference type="InterPro" id="IPR020846">
    <property type="entry name" value="MFS_dom"/>
</dbReference>
<feature type="region of interest" description="Disordered" evidence="6">
    <location>
        <begin position="511"/>
        <end position="560"/>
    </location>
</feature>
<dbReference type="PROSITE" id="PS50850">
    <property type="entry name" value="MFS"/>
    <property type="match status" value="1"/>
</dbReference>
<feature type="transmembrane region" description="Helical" evidence="7">
    <location>
        <begin position="148"/>
        <end position="172"/>
    </location>
</feature>
<evidence type="ECO:0000256" key="7">
    <source>
        <dbReference type="SAM" id="Phobius"/>
    </source>
</evidence>
<feature type="transmembrane region" description="Helical" evidence="7">
    <location>
        <begin position="59"/>
        <end position="77"/>
    </location>
</feature>
<dbReference type="SUPFAM" id="SSF103473">
    <property type="entry name" value="MFS general substrate transporter"/>
    <property type="match status" value="2"/>
</dbReference>
<evidence type="ECO:0000256" key="1">
    <source>
        <dbReference type="ARBA" id="ARBA00004141"/>
    </source>
</evidence>
<feature type="transmembrane region" description="Helical" evidence="7">
    <location>
        <begin position="350"/>
        <end position="368"/>
    </location>
</feature>
<sequence>MDDTSPSSSPTPPPRSALRGFAIAATCTAAMVVNNANNTSVAIALPSIGMDLRAHATTLQWLVSAYALSSGCLLVFFGHIADVHGRKRVFLGGSVVLAAFTLGCGFAQSQNAMIVLRTLQGVGGAATIPAAIGILAHNFPPSAGRAHAIAFASLAAGGPLGAALGMVLGGLLTQLTSDTWRAQFFLTAGLTVLTLVAGMLFFPNDAPPSFSPTAAPPPHKTDWLGVFLSTTGLVLLVFSLGQGADGSWDWPPPDIIALLALSIVLLGMFALWEMYLSRPRSSRTKNSFLAWAEAPPLLPPALFARGRGRVGAMYLVALLQFGAFMTWAFWVQLYYQIYIGLTPVGTVVKLIPMFVTGILCNLLVAIIAGRIPTGWLLTAGTLTTTIAPLLFTLIIPSASYWAFGFPAAVCVVVGVDFLFSAGMMFVASSVEPGEQSVAGGMFQTMTQLGTSFGVTASTIVFNHVQQWDANGGEGALKSYHAAMWTGVAFGGLAAIVAFVAFWGVRVQPPGPPPSVGPTPAHHENLVAESRSRSGDEGRDSDSRVAQALEKSKRRGDGEQV</sequence>
<dbReference type="InterPro" id="IPR036259">
    <property type="entry name" value="MFS_trans_sf"/>
</dbReference>
<protein>
    <submittedName>
        <fullName evidence="9">Major facilitator superfamily domain-containing protein</fullName>
    </submittedName>
</protein>
<proteinExistence type="predicted"/>
<dbReference type="Gene3D" id="1.20.1720.10">
    <property type="entry name" value="Multidrug resistance protein D"/>
    <property type="match status" value="1"/>
</dbReference>
<feature type="transmembrane region" description="Helical" evidence="7">
    <location>
        <begin position="223"/>
        <end position="243"/>
    </location>
</feature>
<dbReference type="Gene3D" id="1.20.1250.20">
    <property type="entry name" value="MFS general substrate transporter like domains"/>
    <property type="match status" value="1"/>
</dbReference>
<name>A0AAD7BCJ5_9AGAR</name>
<comment type="caution">
    <text evidence="9">The sequence shown here is derived from an EMBL/GenBank/DDBJ whole genome shotgun (WGS) entry which is preliminary data.</text>
</comment>
<evidence type="ECO:0000256" key="6">
    <source>
        <dbReference type="SAM" id="MobiDB-lite"/>
    </source>
</evidence>
<dbReference type="PANTHER" id="PTHR42718:SF9">
    <property type="entry name" value="MAJOR FACILITATOR SUPERFAMILY MULTIDRUG TRANSPORTER MFSC"/>
    <property type="match status" value="1"/>
</dbReference>
<evidence type="ECO:0000313" key="10">
    <source>
        <dbReference type="Proteomes" id="UP001221142"/>
    </source>
</evidence>
<keyword evidence="2" id="KW-0813">Transport</keyword>
<organism evidence="9 10">
    <name type="scientific">Roridomyces roridus</name>
    <dbReference type="NCBI Taxonomy" id="1738132"/>
    <lineage>
        <taxon>Eukaryota</taxon>
        <taxon>Fungi</taxon>
        <taxon>Dikarya</taxon>
        <taxon>Basidiomycota</taxon>
        <taxon>Agaricomycotina</taxon>
        <taxon>Agaricomycetes</taxon>
        <taxon>Agaricomycetidae</taxon>
        <taxon>Agaricales</taxon>
        <taxon>Marasmiineae</taxon>
        <taxon>Mycenaceae</taxon>
        <taxon>Roridomyces</taxon>
    </lineage>
</organism>
<dbReference type="EMBL" id="JARKIF010000021">
    <property type="protein sequence ID" value="KAJ7617255.1"/>
    <property type="molecule type" value="Genomic_DNA"/>
</dbReference>
<keyword evidence="5 7" id="KW-0472">Membrane</keyword>
<dbReference type="PANTHER" id="PTHR42718">
    <property type="entry name" value="MAJOR FACILITATOR SUPERFAMILY MULTIDRUG TRANSPORTER MFSC"/>
    <property type="match status" value="1"/>
</dbReference>
<keyword evidence="10" id="KW-1185">Reference proteome</keyword>
<feature type="transmembrane region" description="Helical" evidence="7">
    <location>
        <begin position="481"/>
        <end position="504"/>
    </location>
</feature>
<accession>A0AAD7BCJ5</accession>
<dbReference type="Pfam" id="PF07690">
    <property type="entry name" value="MFS_1"/>
    <property type="match status" value="1"/>
</dbReference>
<feature type="transmembrane region" description="Helical" evidence="7">
    <location>
        <begin position="89"/>
        <end position="108"/>
    </location>
</feature>
<feature type="transmembrane region" description="Helical" evidence="7">
    <location>
        <begin position="255"/>
        <end position="276"/>
    </location>
</feature>